<accession>F8KU57</accession>
<gene>
    <name evidence="15" type="ordered locus">HBZC1_14100</name>
</gene>
<dbReference type="EC" id="2.3.1.157" evidence="15"/>
<dbReference type="GO" id="GO:0046872">
    <property type="term" value="F:metal ion binding"/>
    <property type="evidence" value="ECO:0007669"/>
    <property type="project" value="UniProtKB-KW"/>
</dbReference>
<dbReference type="EC" id="2.7.7.23" evidence="15"/>
<dbReference type="GO" id="GO:0071555">
    <property type="term" value="P:cell wall organization"/>
    <property type="evidence" value="ECO:0007669"/>
    <property type="project" value="UniProtKB-KW"/>
</dbReference>
<dbReference type="GO" id="GO:0003977">
    <property type="term" value="F:UDP-N-acetylglucosamine diphosphorylase activity"/>
    <property type="evidence" value="ECO:0007669"/>
    <property type="project" value="UniProtKB-EC"/>
</dbReference>
<evidence type="ECO:0000256" key="9">
    <source>
        <dbReference type="ARBA" id="ARBA00023268"/>
    </source>
</evidence>
<keyword evidence="10 15" id="KW-0012">Acyltransferase</keyword>
<dbReference type="Proteomes" id="UP000008387">
    <property type="component" value="Chromosome"/>
</dbReference>
<evidence type="ECO:0000256" key="10">
    <source>
        <dbReference type="ARBA" id="ARBA00023315"/>
    </source>
</evidence>
<evidence type="ECO:0000256" key="13">
    <source>
        <dbReference type="ARBA" id="ARBA00048493"/>
    </source>
</evidence>
<dbReference type="InterPro" id="IPR011004">
    <property type="entry name" value="Trimer_LpxA-like_sf"/>
</dbReference>
<keyword evidence="6" id="KW-0460">Magnesium</keyword>
<keyword evidence="16" id="KW-1185">Reference proteome</keyword>
<dbReference type="KEGG" id="hbi:HBZC1_14100"/>
<dbReference type="InterPro" id="IPR038009">
    <property type="entry name" value="GlmU_C_LbH"/>
</dbReference>
<dbReference type="EMBL" id="FR871757">
    <property type="protein sequence ID" value="CCB80396.1"/>
    <property type="molecule type" value="Genomic_DNA"/>
</dbReference>
<keyword evidence="4 15" id="KW-0548">Nucleotidyltransferase</keyword>
<evidence type="ECO:0000256" key="5">
    <source>
        <dbReference type="ARBA" id="ARBA00022723"/>
    </source>
</evidence>
<keyword evidence="8" id="KW-0573">Peptidoglycan synthesis</keyword>
<dbReference type="Gene3D" id="3.90.550.10">
    <property type="entry name" value="Spore Coat Polysaccharide Biosynthesis Protein SpsA, Chain A"/>
    <property type="match status" value="1"/>
</dbReference>
<dbReference type="GO" id="GO:0009252">
    <property type="term" value="P:peptidoglycan biosynthetic process"/>
    <property type="evidence" value="ECO:0007669"/>
    <property type="project" value="UniProtKB-KW"/>
</dbReference>
<dbReference type="CDD" id="cd03353">
    <property type="entry name" value="LbH_GlmU_C"/>
    <property type="match status" value="1"/>
</dbReference>
<keyword evidence="11" id="KW-0961">Cell wall biogenesis/degradation</keyword>
<dbReference type="eggNOG" id="COG1207">
    <property type="taxonomic scope" value="Bacteria"/>
</dbReference>
<protein>
    <submittedName>
        <fullName evidence="15">N-acetylglucosamine-1-phosphate uridyltransferase</fullName>
        <ecNumber evidence="15">2.3.1.157</ecNumber>
        <ecNumber evidence="15">2.7.7.23</ecNumber>
    </submittedName>
</protein>
<sequence length="293" mass="32342">MITNQQVQAIIEQKDANTQELEINTLNAGVYLFRQAFLQEFLPKLDCNNAQKEYYLTQLVRLGGRDHVITPIFVNPKAFLGVNSQQELAHAQDQMLERLRQEAMAAGVQMQMPHTIYLEKQVRFEGLCVLEQGVRLVGDCLLKDAHIKAHSVIEASHIENSDIGPLAHVRPQCHISDSHIGNFVETKNARLKGVKAGHLSYLGDCEIDTGSNIGAGVITCNYDGKTKHKTTIGKNVFIGSDTQLLAPLNIPDHVIIGAGSTISQPIQEGDLVLSRPPQTNKPGGYHCFFGEKQ</sequence>
<dbReference type="InterPro" id="IPR050065">
    <property type="entry name" value="GlmU-like"/>
</dbReference>
<dbReference type="InterPro" id="IPR029044">
    <property type="entry name" value="Nucleotide-diphossugar_trans"/>
</dbReference>
<evidence type="ECO:0000313" key="16">
    <source>
        <dbReference type="Proteomes" id="UP000008387"/>
    </source>
</evidence>
<evidence type="ECO:0000256" key="3">
    <source>
        <dbReference type="ARBA" id="ARBA00022679"/>
    </source>
</evidence>
<evidence type="ECO:0000256" key="8">
    <source>
        <dbReference type="ARBA" id="ARBA00022984"/>
    </source>
</evidence>
<evidence type="ECO:0000256" key="12">
    <source>
        <dbReference type="ARBA" id="ARBA00048247"/>
    </source>
</evidence>
<comment type="function">
    <text evidence="14">Catalyzes the last two sequential reactions in the de novo biosynthetic pathway for UDP-N-acetylglucosamine (UDP-GlcNAc). The C-terminal domain catalyzes the transfer of acetyl group from acetyl coenzyme A to glucosamine-1-phosphate (GlcN-1-P) to produce N-acetylglucosamine-1-phosphate (GlcNAc-1-P), which is converted into UDP-GlcNAc by the transfer of uridine 5-monophosphate (from uridine 5-triphosphate), a reaction catalyzed by the N-terminal domain.</text>
</comment>
<dbReference type="GO" id="GO:0019134">
    <property type="term" value="F:glucosamine-1-phosphate N-acetyltransferase activity"/>
    <property type="evidence" value="ECO:0007669"/>
    <property type="project" value="UniProtKB-EC"/>
</dbReference>
<dbReference type="PANTHER" id="PTHR43584:SF3">
    <property type="entry name" value="BIFUNCTIONAL PROTEIN GLMU"/>
    <property type="match status" value="1"/>
</dbReference>
<evidence type="ECO:0000256" key="14">
    <source>
        <dbReference type="ARBA" id="ARBA00049628"/>
    </source>
</evidence>
<keyword evidence="7" id="KW-0133">Cell shape</keyword>
<name>F8KU57_HELBC</name>
<dbReference type="SUPFAM" id="SSF53448">
    <property type="entry name" value="Nucleotide-diphospho-sugar transferases"/>
    <property type="match status" value="1"/>
</dbReference>
<comment type="catalytic activity">
    <reaction evidence="13">
        <text>N-acetyl-alpha-D-glucosamine 1-phosphate + UTP + H(+) = UDP-N-acetyl-alpha-D-glucosamine + diphosphate</text>
        <dbReference type="Rhea" id="RHEA:13509"/>
        <dbReference type="ChEBI" id="CHEBI:15378"/>
        <dbReference type="ChEBI" id="CHEBI:33019"/>
        <dbReference type="ChEBI" id="CHEBI:46398"/>
        <dbReference type="ChEBI" id="CHEBI:57705"/>
        <dbReference type="ChEBI" id="CHEBI:57776"/>
        <dbReference type="EC" id="2.7.7.23"/>
    </reaction>
</comment>
<dbReference type="GO" id="GO:0006048">
    <property type="term" value="P:UDP-N-acetylglucosamine biosynthetic process"/>
    <property type="evidence" value="ECO:0007669"/>
    <property type="project" value="InterPro"/>
</dbReference>
<dbReference type="SUPFAM" id="SSF51161">
    <property type="entry name" value="Trimeric LpxA-like enzymes"/>
    <property type="match status" value="1"/>
</dbReference>
<comment type="catalytic activity">
    <reaction evidence="12">
        <text>alpha-D-glucosamine 1-phosphate + acetyl-CoA = N-acetyl-alpha-D-glucosamine 1-phosphate + CoA + H(+)</text>
        <dbReference type="Rhea" id="RHEA:13725"/>
        <dbReference type="ChEBI" id="CHEBI:15378"/>
        <dbReference type="ChEBI" id="CHEBI:57287"/>
        <dbReference type="ChEBI" id="CHEBI:57288"/>
        <dbReference type="ChEBI" id="CHEBI:57776"/>
        <dbReference type="ChEBI" id="CHEBI:58516"/>
        <dbReference type="EC" id="2.3.1.157"/>
    </reaction>
</comment>
<evidence type="ECO:0000256" key="7">
    <source>
        <dbReference type="ARBA" id="ARBA00022960"/>
    </source>
</evidence>
<dbReference type="GO" id="GO:0008360">
    <property type="term" value="P:regulation of cell shape"/>
    <property type="evidence" value="ECO:0007669"/>
    <property type="project" value="UniProtKB-KW"/>
</dbReference>
<evidence type="ECO:0000313" key="15">
    <source>
        <dbReference type="EMBL" id="CCB80396.1"/>
    </source>
</evidence>
<dbReference type="Gene3D" id="2.160.10.10">
    <property type="entry name" value="Hexapeptide repeat proteins"/>
    <property type="match status" value="1"/>
</dbReference>
<dbReference type="AlphaFoldDB" id="F8KU57"/>
<proteinExistence type="predicted"/>
<evidence type="ECO:0000256" key="11">
    <source>
        <dbReference type="ARBA" id="ARBA00023316"/>
    </source>
</evidence>
<dbReference type="HOGENOM" id="CLU_029499_15_2_7"/>
<reference evidence="15 16" key="1">
    <citation type="journal article" date="2011" name="J. Bacteriol.">
        <title>Genome sequence of Helicobacter bizzozeronii strain CIII-1, an isolate from human gastric mucosa.</title>
        <authorList>
            <person name="Schott T."/>
            <person name="Rossi M."/>
            <person name="Hanninen M.L."/>
        </authorList>
    </citation>
    <scope>NUCLEOTIDE SEQUENCE [LARGE SCALE GENOMIC DNA]</scope>
    <source>
        <strain evidence="15 16">CIII-1</strain>
    </source>
</reference>
<dbReference type="PANTHER" id="PTHR43584">
    <property type="entry name" value="NUCLEOTIDYL TRANSFERASE"/>
    <property type="match status" value="1"/>
</dbReference>
<keyword evidence="9" id="KW-0511">Multifunctional enzyme</keyword>
<evidence type="ECO:0000256" key="6">
    <source>
        <dbReference type="ARBA" id="ARBA00022842"/>
    </source>
</evidence>
<evidence type="ECO:0000256" key="4">
    <source>
        <dbReference type="ARBA" id="ARBA00022695"/>
    </source>
</evidence>
<keyword evidence="5" id="KW-0479">Metal-binding</keyword>
<comment type="cofactor">
    <cofactor evidence="1">
        <name>Mg(2+)</name>
        <dbReference type="ChEBI" id="CHEBI:18420"/>
    </cofactor>
</comment>
<evidence type="ECO:0000256" key="1">
    <source>
        <dbReference type="ARBA" id="ARBA00001946"/>
    </source>
</evidence>
<dbReference type="STRING" id="1002804.HBZC1_14100"/>
<keyword evidence="2" id="KW-0963">Cytoplasm</keyword>
<evidence type="ECO:0000256" key="2">
    <source>
        <dbReference type="ARBA" id="ARBA00022490"/>
    </source>
</evidence>
<organism evidence="15 16">
    <name type="scientific">Helicobacter bizzozeronii (strain CIII-1)</name>
    <dbReference type="NCBI Taxonomy" id="1002804"/>
    <lineage>
        <taxon>Bacteria</taxon>
        <taxon>Pseudomonadati</taxon>
        <taxon>Campylobacterota</taxon>
        <taxon>Epsilonproteobacteria</taxon>
        <taxon>Campylobacterales</taxon>
        <taxon>Helicobacteraceae</taxon>
        <taxon>Helicobacter</taxon>
    </lineage>
</organism>
<keyword evidence="3 15" id="KW-0808">Transferase</keyword>